<dbReference type="GO" id="GO:0016798">
    <property type="term" value="F:hydrolase activity, acting on glycosyl bonds"/>
    <property type="evidence" value="ECO:0007669"/>
    <property type="project" value="UniProtKB-KW"/>
</dbReference>
<dbReference type="EC" id="3.2.-.-" evidence="2"/>
<proteinExistence type="predicted"/>
<dbReference type="GO" id="GO:0006508">
    <property type="term" value="P:proteolysis"/>
    <property type="evidence" value="ECO:0007669"/>
    <property type="project" value="UniProtKB-KW"/>
</dbReference>
<dbReference type="GO" id="GO:0008233">
    <property type="term" value="F:peptidase activity"/>
    <property type="evidence" value="ECO:0007669"/>
    <property type="project" value="UniProtKB-KW"/>
</dbReference>
<keyword evidence="2" id="KW-0326">Glycosidase</keyword>
<accession>A0ABY5MNW6</accession>
<feature type="domain" description="DJ-1/PfpI" evidence="1">
    <location>
        <begin position="8"/>
        <end position="171"/>
    </location>
</feature>
<keyword evidence="2" id="KW-0645">Protease</keyword>
<dbReference type="PANTHER" id="PTHR48094:SF19">
    <property type="entry name" value="DJ-1_PFPI DOMAIN-CONTAINING PROTEIN"/>
    <property type="match status" value="1"/>
</dbReference>
<protein>
    <submittedName>
        <fullName evidence="2">Protease YdeA</fullName>
        <ecNumber evidence="2">3.2.-.-</ecNumber>
    </submittedName>
</protein>
<gene>
    <name evidence="2" type="primary">ydeA</name>
    <name evidence="2" type="ORF">NTH_02000</name>
</gene>
<evidence type="ECO:0000259" key="1">
    <source>
        <dbReference type="Pfam" id="PF01965"/>
    </source>
</evidence>
<dbReference type="EMBL" id="CP030941">
    <property type="protein sequence ID" value="UUP17531.1"/>
    <property type="molecule type" value="Genomic_DNA"/>
</dbReference>
<dbReference type="InterPro" id="IPR029062">
    <property type="entry name" value="Class_I_gatase-like"/>
</dbReference>
<dbReference type="Pfam" id="PF01965">
    <property type="entry name" value="DJ-1_PfpI"/>
    <property type="match status" value="1"/>
</dbReference>
<dbReference type="SUPFAM" id="SSF52317">
    <property type="entry name" value="Class I glutamine amidotransferase-like"/>
    <property type="match status" value="1"/>
</dbReference>
<keyword evidence="2" id="KW-0378">Hydrolase</keyword>
<evidence type="ECO:0000313" key="3">
    <source>
        <dbReference type="Proteomes" id="UP001342418"/>
    </source>
</evidence>
<name>A0ABY5MNW6_9HYPH</name>
<dbReference type="InterPro" id="IPR002818">
    <property type="entry name" value="DJ-1/PfpI"/>
</dbReference>
<dbReference type="Gene3D" id="3.40.50.880">
    <property type="match status" value="1"/>
</dbReference>
<dbReference type="InterPro" id="IPR050325">
    <property type="entry name" value="Prot/Nucl_acid_deglycase"/>
</dbReference>
<dbReference type="PANTHER" id="PTHR48094">
    <property type="entry name" value="PROTEIN/NUCLEIC ACID DEGLYCASE DJ-1-RELATED"/>
    <property type="match status" value="1"/>
</dbReference>
<sequence>MTHQQKTIGVVFIENLADWEYGLLAASAVEWLGARVVALTPDGKPVRSAAGLQVSADRDIDPAENEDLDALALIGSDRWASADAPDVAPLLKRMAGRGGVIGGICGATLPLAKAGLFANVKHTSNDRDWINEHAPGYAGAANYVDTPKAVADGRIVSAAGTAPVTFAASFLRLVFPDQEQVVQQMQSFMAREHA</sequence>
<reference evidence="2 3" key="1">
    <citation type="submission" date="2018-07" db="EMBL/GenBank/DDBJ databases">
        <title>Genome sequence of Nitratireductor thuwali#1536.</title>
        <authorList>
            <person name="Michoud G."/>
            <person name="Merlino G."/>
            <person name="Sefrji F.O."/>
            <person name="Daffonchio D."/>
        </authorList>
    </citation>
    <scope>NUCLEOTIDE SEQUENCE [LARGE SCALE GENOMIC DNA]</scope>
    <source>
        <strain evidence="3">Nit1536</strain>
    </source>
</reference>
<evidence type="ECO:0000313" key="2">
    <source>
        <dbReference type="EMBL" id="UUP17531.1"/>
    </source>
</evidence>
<organism evidence="2 3">
    <name type="scientific">Nitratireductor thuwali</name>
    <dbReference type="NCBI Taxonomy" id="2267699"/>
    <lineage>
        <taxon>Bacteria</taxon>
        <taxon>Pseudomonadati</taxon>
        <taxon>Pseudomonadota</taxon>
        <taxon>Alphaproteobacteria</taxon>
        <taxon>Hyphomicrobiales</taxon>
        <taxon>Phyllobacteriaceae</taxon>
        <taxon>Nitratireductor</taxon>
    </lineage>
</organism>
<keyword evidence="3" id="KW-1185">Reference proteome</keyword>
<dbReference type="Proteomes" id="UP001342418">
    <property type="component" value="Chromosome"/>
</dbReference>
<dbReference type="RefSeq" id="WP_338529852.1">
    <property type="nucleotide sequence ID" value="NZ_CP030941.1"/>
</dbReference>